<protein>
    <submittedName>
        <fullName evidence="2">Uncharacterized protein</fullName>
    </submittedName>
</protein>
<name>R7YMJ8_CONA1</name>
<dbReference type="RefSeq" id="XP_007778429.1">
    <property type="nucleotide sequence ID" value="XM_007780239.1"/>
</dbReference>
<feature type="region of interest" description="Disordered" evidence="1">
    <location>
        <begin position="137"/>
        <end position="161"/>
    </location>
</feature>
<reference evidence="3" key="1">
    <citation type="submission" date="2012-06" db="EMBL/GenBank/DDBJ databases">
        <title>The genome sequence of Coniosporium apollinis CBS 100218.</title>
        <authorList>
            <consortium name="The Broad Institute Genome Sequencing Platform"/>
            <person name="Cuomo C."/>
            <person name="Gorbushina A."/>
            <person name="Noack S."/>
            <person name="Walker B."/>
            <person name="Young S.K."/>
            <person name="Zeng Q."/>
            <person name="Gargeya S."/>
            <person name="Fitzgerald M."/>
            <person name="Haas B."/>
            <person name="Abouelleil A."/>
            <person name="Alvarado L."/>
            <person name="Arachchi H.M."/>
            <person name="Berlin A.M."/>
            <person name="Chapman S.B."/>
            <person name="Goldberg J."/>
            <person name="Griggs A."/>
            <person name="Gujja S."/>
            <person name="Hansen M."/>
            <person name="Howarth C."/>
            <person name="Imamovic A."/>
            <person name="Larimer J."/>
            <person name="McCowan C."/>
            <person name="Montmayeur A."/>
            <person name="Murphy C."/>
            <person name="Neiman D."/>
            <person name="Pearson M."/>
            <person name="Priest M."/>
            <person name="Roberts A."/>
            <person name="Saif S."/>
            <person name="Shea T."/>
            <person name="Sisk P."/>
            <person name="Sykes S."/>
            <person name="Wortman J."/>
            <person name="Nusbaum C."/>
            <person name="Birren B."/>
        </authorList>
    </citation>
    <scope>NUCLEOTIDE SEQUENCE [LARGE SCALE GENOMIC DNA]</scope>
    <source>
        <strain evidence="3">CBS 100218</strain>
    </source>
</reference>
<feature type="region of interest" description="Disordered" evidence="1">
    <location>
        <begin position="82"/>
        <end position="113"/>
    </location>
</feature>
<feature type="region of interest" description="Disordered" evidence="1">
    <location>
        <begin position="182"/>
        <end position="209"/>
    </location>
</feature>
<dbReference type="GeneID" id="19899650"/>
<feature type="compositionally biased region" description="Basic and acidic residues" evidence="1">
    <location>
        <begin position="87"/>
        <end position="96"/>
    </location>
</feature>
<dbReference type="EMBL" id="JH767561">
    <property type="protein sequence ID" value="EON63112.1"/>
    <property type="molecule type" value="Genomic_DNA"/>
</dbReference>
<accession>R7YMJ8</accession>
<organism evidence="2 3">
    <name type="scientific">Coniosporium apollinis (strain CBS 100218)</name>
    <name type="common">Rock-inhabiting black yeast</name>
    <dbReference type="NCBI Taxonomy" id="1168221"/>
    <lineage>
        <taxon>Eukaryota</taxon>
        <taxon>Fungi</taxon>
        <taxon>Dikarya</taxon>
        <taxon>Ascomycota</taxon>
        <taxon>Pezizomycotina</taxon>
        <taxon>Dothideomycetes</taxon>
        <taxon>Dothideomycetes incertae sedis</taxon>
        <taxon>Coniosporium</taxon>
    </lineage>
</organism>
<feature type="compositionally biased region" description="Basic and acidic residues" evidence="1">
    <location>
        <begin position="532"/>
        <end position="546"/>
    </location>
</feature>
<dbReference type="Proteomes" id="UP000016924">
    <property type="component" value="Unassembled WGS sequence"/>
</dbReference>
<evidence type="ECO:0000313" key="2">
    <source>
        <dbReference type="EMBL" id="EON63112.1"/>
    </source>
</evidence>
<proteinExistence type="predicted"/>
<keyword evidence="3" id="KW-1185">Reference proteome</keyword>
<feature type="compositionally biased region" description="Polar residues" evidence="1">
    <location>
        <begin position="102"/>
        <end position="113"/>
    </location>
</feature>
<dbReference type="AlphaFoldDB" id="R7YMJ8"/>
<feature type="region of interest" description="Disordered" evidence="1">
    <location>
        <begin position="522"/>
        <end position="592"/>
    </location>
</feature>
<evidence type="ECO:0000256" key="1">
    <source>
        <dbReference type="SAM" id="MobiDB-lite"/>
    </source>
</evidence>
<evidence type="ECO:0000313" key="3">
    <source>
        <dbReference type="Proteomes" id="UP000016924"/>
    </source>
</evidence>
<feature type="region of interest" description="Disordered" evidence="1">
    <location>
        <begin position="408"/>
        <end position="447"/>
    </location>
</feature>
<feature type="compositionally biased region" description="Basic and acidic residues" evidence="1">
    <location>
        <begin position="557"/>
        <end position="578"/>
    </location>
</feature>
<sequence length="738" mass="80243">MSSRASYVDTGQVEDHHVLKSYGCVPGAWPLAEIPEEQPVEAPPTRHFSASSADAVRHVSYNLDDSKWNARSSLRSYVDLGESYSQPKEREPELRSQRIKAKTSSPRDGLNQFQEGRWNFQSDHCSYIDPGGWHVNQSHASSVSEKRAHPRSPPIARPFGIDGGWDTGSSLRSYVDLGEPHVRHTTTRSSTGSIIQVKQGEPSSSKVRYDAGMSKDWDKQSSLSSYVDPGSERASATKVKQWLQDSAFPPLSSARLPPAVVSGSPAIVVQRLPSRKAAKDLARIEVTNGPRTQRNEDCAIPDKVEPVDLHTHRSHDRYFPTVSVASAAGLPRFVIYSKDGDTAIIDADVDYAFPPRRSNSLAYSPVTAAPVKQQKKKPRAASVTLPHIGSKLELLLPPLAVAETGTLESLGDRMSSHQPPKRSKAKPYERKASSSTPAPHRASLPSLDFGVSQGQQVEEFHNSTVAVSPPSTMSSAQASPIDTTFLSGSISNFFEYGPLTTVETPASVQSMRVQDVLNRPLSETSARNFHKSSTEDSRKTLRKDLVKNSATPPTHNSSEEMGLKIESSDQLSEAKKTEPIVSNTSPPPAEVGQLIPLGIATNIPLKDSDGFPMPSQPAYMPAYTYDAPQDYVQAHSQNLPAFYPSTPSAPMTYSNYLPPTVESVSSSLGKGQQAPPAGTFVVSATSQEATLSVVHQSPPEPADDGYCNEVWNGIPVRVGIVRMTRYPSRPSRHGETLP</sequence>
<feature type="compositionally biased region" description="Polar residues" evidence="1">
    <location>
        <begin position="187"/>
        <end position="206"/>
    </location>
</feature>
<dbReference type="HOGENOM" id="CLU_375981_0_0_1"/>
<gene>
    <name evidence="2" type="ORF">W97_02339</name>
</gene>